<comment type="caution">
    <text evidence="2">The sequence shown here is derived from an EMBL/GenBank/DDBJ whole genome shotgun (WGS) entry which is preliminary data.</text>
</comment>
<accession>A0AAW1PMB6</accession>
<gene>
    <name evidence="2" type="ORF">WJX72_010174</name>
</gene>
<evidence type="ECO:0000313" key="3">
    <source>
        <dbReference type="Proteomes" id="UP001489004"/>
    </source>
</evidence>
<organism evidence="2 3">
    <name type="scientific">[Myrmecia] bisecta</name>
    <dbReference type="NCBI Taxonomy" id="41462"/>
    <lineage>
        <taxon>Eukaryota</taxon>
        <taxon>Viridiplantae</taxon>
        <taxon>Chlorophyta</taxon>
        <taxon>core chlorophytes</taxon>
        <taxon>Trebouxiophyceae</taxon>
        <taxon>Trebouxiales</taxon>
        <taxon>Trebouxiaceae</taxon>
        <taxon>Myrmecia</taxon>
    </lineage>
</organism>
<protein>
    <submittedName>
        <fullName evidence="2">Uncharacterized protein</fullName>
    </submittedName>
</protein>
<dbReference type="AlphaFoldDB" id="A0AAW1PMB6"/>
<dbReference type="EMBL" id="JALJOR010000007">
    <property type="protein sequence ID" value="KAK9814706.1"/>
    <property type="molecule type" value="Genomic_DNA"/>
</dbReference>
<reference evidence="2 3" key="1">
    <citation type="journal article" date="2024" name="Nat. Commun.">
        <title>Phylogenomics reveals the evolutionary origins of lichenization in chlorophyte algae.</title>
        <authorList>
            <person name="Puginier C."/>
            <person name="Libourel C."/>
            <person name="Otte J."/>
            <person name="Skaloud P."/>
            <person name="Haon M."/>
            <person name="Grisel S."/>
            <person name="Petersen M."/>
            <person name="Berrin J.G."/>
            <person name="Delaux P.M."/>
            <person name="Dal Grande F."/>
            <person name="Keller J."/>
        </authorList>
    </citation>
    <scope>NUCLEOTIDE SEQUENCE [LARGE SCALE GENOMIC DNA]</scope>
    <source>
        <strain evidence="2 3">SAG 2043</strain>
    </source>
</reference>
<name>A0AAW1PMB6_9CHLO</name>
<feature type="region of interest" description="Disordered" evidence="1">
    <location>
        <begin position="66"/>
        <end position="91"/>
    </location>
</feature>
<evidence type="ECO:0000256" key="1">
    <source>
        <dbReference type="SAM" id="MobiDB-lite"/>
    </source>
</evidence>
<dbReference type="Proteomes" id="UP001489004">
    <property type="component" value="Unassembled WGS sequence"/>
</dbReference>
<keyword evidence="3" id="KW-1185">Reference proteome</keyword>
<proteinExistence type="predicted"/>
<sequence>MLRAVLCCEGHNRGQLPLAPSSCALSPANGLTSVQGTLRPAKEAYSSQHKWTHLRPLPGHALLRAATQDNLDPEQPTLQSTERDAGVSSTSPDWGIRAAVVLLRGYKGLISPLLPNTCSGYDPPAWPPVGLEWLFARSKL</sequence>
<evidence type="ECO:0000313" key="2">
    <source>
        <dbReference type="EMBL" id="KAK9814706.1"/>
    </source>
</evidence>